<dbReference type="SUPFAM" id="SSF54292">
    <property type="entry name" value="2Fe-2S ferredoxin-like"/>
    <property type="match status" value="1"/>
</dbReference>
<dbReference type="InterPro" id="IPR016208">
    <property type="entry name" value="Ald_Oxase/xanthine_DH-like"/>
</dbReference>
<keyword evidence="15" id="KW-0411">Iron-sulfur</keyword>
<dbReference type="Pfam" id="PF02738">
    <property type="entry name" value="MoCoBD_1"/>
    <property type="match status" value="1"/>
</dbReference>
<dbReference type="FunFam" id="3.30.365.10:FF:000001">
    <property type="entry name" value="Xanthine dehydrogenase oxidase"/>
    <property type="match status" value="1"/>
</dbReference>
<dbReference type="EMBL" id="JH430884">
    <property type="status" value="NOT_ANNOTATED_CDS"/>
    <property type="molecule type" value="Genomic_DNA"/>
</dbReference>
<accession>T1ILS0</accession>
<reference evidence="25" key="1">
    <citation type="submission" date="2011-05" db="EMBL/GenBank/DDBJ databases">
        <authorList>
            <person name="Richards S.R."/>
            <person name="Qu J."/>
            <person name="Jiang H."/>
            <person name="Jhangiani S.N."/>
            <person name="Agravi P."/>
            <person name="Goodspeed R."/>
            <person name="Gross S."/>
            <person name="Mandapat C."/>
            <person name="Jackson L."/>
            <person name="Mathew T."/>
            <person name="Pu L."/>
            <person name="Thornton R."/>
            <person name="Saada N."/>
            <person name="Wilczek-Boney K.B."/>
            <person name="Lee S."/>
            <person name="Kovar C."/>
            <person name="Wu Y."/>
            <person name="Scherer S.E."/>
            <person name="Worley K.C."/>
            <person name="Muzny D.M."/>
            <person name="Gibbs R."/>
        </authorList>
    </citation>
    <scope>NUCLEOTIDE SEQUENCE</scope>
    <source>
        <strain evidence="25">Brora</strain>
    </source>
</reference>
<dbReference type="Gene3D" id="3.30.365.10">
    <property type="entry name" value="Aldehyde oxidase/xanthine dehydrogenase, molybdopterin binding domain"/>
    <property type="match status" value="4"/>
</dbReference>
<dbReference type="FunFam" id="3.30.365.10:FF:000004">
    <property type="entry name" value="Xanthine dehydrogenase oxidase"/>
    <property type="match status" value="1"/>
</dbReference>
<dbReference type="PANTHER" id="PTHR45444:SF3">
    <property type="entry name" value="XANTHINE DEHYDROGENASE"/>
    <property type="match status" value="1"/>
</dbReference>
<evidence type="ECO:0000256" key="6">
    <source>
        <dbReference type="ARBA" id="ARBA00011738"/>
    </source>
</evidence>
<evidence type="ECO:0000256" key="19">
    <source>
        <dbReference type="ARBA" id="ARBA00049017"/>
    </source>
</evidence>
<evidence type="ECO:0000256" key="3">
    <source>
        <dbReference type="ARBA" id="ARBA00004275"/>
    </source>
</evidence>
<dbReference type="SUPFAM" id="SSF56003">
    <property type="entry name" value="Molybdenum cofactor-binding domain"/>
    <property type="match status" value="1"/>
</dbReference>
<comment type="similarity">
    <text evidence="5">Belongs to the xanthine dehydrogenase family.</text>
</comment>
<comment type="cofactor">
    <cofactor evidence="2">
        <name>FAD</name>
        <dbReference type="ChEBI" id="CHEBI:57692"/>
    </cofactor>
</comment>
<dbReference type="PANTHER" id="PTHR45444">
    <property type="entry name" value="XANTHINE DEHYDROGENASE"/>
    <property type="match status" value="1"/>
</dbReference>
<dbReference type="Pfam" id="PF00941">
    <property type="entry name" value="FAD_binding_5"/>
    <property type="match status" value="1"/>
</dbReference>
<comment type="similarity">
    <text evidence="4">Belongs to the sulfatase-modifying factor family.</text>
</comment>
<dbReference type="Pfam" id="PF01315">
    <property type="entry name" value="Ald_Xan_dh_C"/>
    <property type="match status" value="1"/>
</dbReference>
<dbReference type="FunFam" id="3.30.43.10:FF:000001">
    <property type="entry name" value="Xanthine dehydrogenase/oxidase"/>
    <property type="match status" value="1"/>
</dbReference>
<dbReference type="InterPro" id="IPR014307">
    <property type="entry name" value="Xanthine_DH_ssu"/>
</dbReference>
<keyword evidence="25" id="KW-1185">Reference proteome</keyword>
<dbReference type="InterPro" id="IPR002346">
    <property type="entry name" value="Mopterin_DH_FAD-bd"/>
</dbReference>
<feature type="domain" description="FAD-binding PCMH-type" evidence="23">
    <location>
        <begin position="279"/>
        <end position="464"/>
    </location>
</feature>
<dbReference type="GO" id="GO:0004854">
    <property type="term" value="F:xanthine dehydrogenase activity"/>
    <property type="evidence" value="ECO:0007669"/>
    <property type="project" value="UniProtKB-EC"/>
</dbReference>
<dbReference type="Pfam" id="PF00111">
    <property type="entry name" value="Fer2"/>
    <property type="match status" value="1"/>
</dbReference>
<keyword evidence="21" id="KW-0732">Signal</keyword>
<dbReference type="InterPro" id="IPR000674">
    <property type="entry name" value="Ald_Oxase/Xan_DH_a/b"/>
</dbReference>
<dbReference type="InterPro" id="IPR036856">
    <property type="entry name" value="Ald_Oxase/Xan_DH_a/b_sf"/>
</dbReference>
<evidence type="ECO:0000256" key="8">
    <source>
        <dbReference type="ARBA" id="ARBA00022505"/>
    </source>
</evidence>
<name>T1ILS0_STRMM</name>
<dbReference type="STRING" id="126957.T1ILS0"/>
<dbReference type="InterPro" id="IPR046867">
    <property type="entry name" value="AldOxase/xan_DH_MoCoBD2"/>
</dbReference>
<dbReference type="EC" id="1.17.1.4" evidence="7"/>
<evidence type="ECO:0000256" key="9">
    <source>
        <dbReference type="ARBA" id="ARBA00022630"/>
    </source>
</evidence>
<dbReference type="GO" id="GO:0071949">
    <property type="term" value="F:FAD binding"/>
    <property type="evidence" value="ECO:0007669"/>
    <property type="project" value="InterPro"/>
</dbReference>
<dbReference type="PhylomeDB" id="T1ILS0"/>
<dbReference type="FunFam" id="3.30.390.50:FF:000001">
    <property type="entry name" value="Xanthine dehydrogenase oxidase"/>
    <property type="match status" value="1"/>
</dbReference>
<evidence type="ECO:0000256" key="4">
    <source>
        <dbReference type="ARBA" id="ARBA00005310"/>
    </source>
</evidence>
<dbReference type="PROSITE" id="PS51387">
    <property type="entry name" value="FAD_PCMH"/>
    <property type="match status" value="1"/>
</dbReference>
<dbReference type="NCBIfam" id="TIGR02963">
    <property type="entry name" value="xanthine_xdhA"/>
    <property type="match status" value="1"/>
</dbReference>
<dbReference type="eggNOG" id="KOG0430">
    <property type="taxonomic scope" value="Eukaryota"/>
</dbReference>
<comment type="subcellular location">
    <subcellularLocation>
        <location evidence="3">Peroxisome</location>
    </subcellularLocation>
</comment>
<keyword evidence="12" id="KW-0274">FAD</keyword>
<dbReference type="InterPro" id="IPR036884">
    <property type="entry name" value="2Fe-2S-bd_dom_sf"/>
</dbReference>
<reference evidence="24" key="2">
    <citation type="submission" date="2015-02" db="UniProtKB">
        <authorList>
            <consortium name="EnsemblMetazoa"/>
        </authorList>
    </citation>
    <scope>IDENTIFICATION</scope>
</reference>
<dbReference type="InterPro" id="IPR005107">
    <property type="entry name" value="CO_DH_flav_C"/>
</dbReference>
<keyword evidence="9" id="KW-0285">Flavoprotein</keyword>
<evidence type="ECO:0000256" key="2">
    <source>
        <dbReference type="ARBA" id="ARBA00001974"/>
    </source>
</evidence>
<dbReference type="Gene3D" id="1.10.150.120">
    <property type="entry name" value="[2Fe-2S]-binding domain"/>
    <property type="match status" value="1"/>
</dbReference>
<evidence type="ECO:0000256" key="12">
    <source>
        <dbReference type="ARBA" id="ARBA00022827"/>
    </source>
</evidence>
<dbReference type="GO" id="GO:0005777">
    <property type="term" value="C:peroxisome"/>
    <property type="evidence" value="ECO:0007669"/>
    <property type="project" value="UniProtKB-SubCell"/>
</dbReference>
<dbReference type="PROSITE" id="PS51085">
    <property type="entry name" value="2FE2S_FER_2"/>
    <property type="match status" value="1"/>
</dbReference>
<dbReference type="InterPro" id="IPR005532">
    <property type="entry name" value="SUMF_dom"/>
</dbReference>
<evidence type="ECO:0000256" key="13">
    <source>
        <dbReference type="ARBA" id="ARBA00023002"/>
    </source>
</evidence>
<keyword evidence="14" id="KW-0408">Iron</keyword>
<dbReference type="SMART" id="SM01092">
    <property type="entry name" value="CO_deh_flav_C"/>
    <property type="match status" value="1"/>
</dbReference>
<dbReference type="SUPFAM" id="SSF47741">
    <property type="entry name" value="CO dehydrogenase ISP C-domain like"/>
    <property type="match status" value="1"/>
</dbReference>
<evidence type="ECO:0000256" key="7">
    <source>
        <dbReference type="ARBA" id="ARBA00013123"/>
    </source>
</evidence>
<feature type="chain" id="PRO_5004589788" description="xanthine dehydrogenase" evidence="21">
    <location>
        <begin position="27"/>
        <end position="1695"/>
    </location>
</feature>
<dbReference type="InterPro" id="IPR016167">
    <property type="entry name" value="FAD-bd_PCMH_sub1"/>
</dbReference>
<evidence type="ECO:0000259" key="23">
    <source>
        <dbReference type="PROSITE" id="PS51387"/>
    </source>
</evidence>
<feature type="signal peptide" evidence="21">
    <location>
        <begin position="1"/>
        <end position="26"/>
    </location>
</feature>
<comment type="catalytic activity">
    <reaction evidence="20">
        <text>hypoxanthine + NAD(+) + H2O = xanthine + NADH + H(+)</text>
        <dbReference type="Rhea" id="RHEA:24670"/>
        <dbReference type="ChEBI" id="CHEBI:15377"/>
        <dbReference type="ChEBI" id="CHEBI:15378"/>
        <dbReference type="ChEBI" id="CHEBI:17368"/>
        <dbReference type="ChEBI" id="CHEBI:17712"/>
        <dbReference type="ChEBI" id="CHEBI:57540"/>
        <dbReference type="ChEBI" id="CHEBI:57945"/>
        <dbReference type="EC" id="1.17.1.4"/>
    </reaction>
</comment>
<dbReference type="InterPro" id="IPR042095">
    <property type="entry name" value="SUMF_sf"/>
</dbReference>
<dbReference type="Gene3D" id="3.30.43.10">
    <property type="entry name" value="Uridine Diphospho-n-acetylenolpyruvylglucosamine Reductase, domain 2"/>
    <property type="match status" value="1"/>
</dbReference>
<dbReference type="InterPro" id="IPR036010">
    <property type="entry name" value="2Fe-2S_ferredoxin-like_sf"/>
</dbReference>
<dbReference type="FunFam" id="3.90.1170.50:FF:000001">
    <property type="entry name" value="Aldehyde oxidase 1"/>
    <property type="match status" value="1"/>
</dbReference>
<dbReference type="SUPFAM" id="SSF56436">
    <property type="entry name" value="C-type lectin-like"/>
    <property type="match status" value="1"/>
</dbReference>
<dbReference type="InterPro" id="IPR016166">
    <property type="entry name" value="FAD-bd_PCMH"/>
</dbReference>
<dbReference type="SUPFAM" id="SSF55447">
    <property type="entry name" value="CO dehydrogenase flavoprotein C-terminal domain-like"/>
    <property type="match status" value="1"/>
</dbReference>
<evidence type="ECO:0000256" key="5">
    <source>
        <dbReference type="ARBA" id="ARBA00006849"/>
    </source>
</evidence>
<dbReference type="FunFam" id="3.30.465.10:FF:000004">
    <property type="entry name" value="Xanthine dehydrogenase/oxidase"/>
    <property type="match status" value="1"/>
</dbReference>
<evidence type="ECO:0000313" key="24">
    <source>
        <dbReference type="EnsemblMetazoa" id="SMAR001908-PA"/>
    </source>
</evidence>
<evidence type="ECO:0000256" key="16">
    <source>
        <dbReference type="ARBA" id="ARBA00023027"/>
    </source>
</evidence>
<dbReference type="Pfam" id="PF03450">
    <property type="entry name" value="CO_deh_flav_C"/>
    <property type="match status" value="1"/>
</dbReference>
<dbReference type="HOGENOM" id="CLU_001681_1_2_1"/>
<dbReference type="SMART" id="SM01008">
    <property type="entry name" value="Ald_Xan_dh_C"/>
    <property type="match status" value="1"/>
</dbReference>
<proteinExistence type="inferred from homology"/>
<dbReference type="GO" id="GO:0005506">
    <property type="term" value="F:iron ion binding"/>
    <property type="evidence" value="ECO:0007669"/>
    <property type="project" value="InterPro"/>
</dbReference>
<dbReference type="OMA" id="FESDRCT"/>
<dbReference type="Pfam" id="PF03781">
    <property type="entry name" value="FGE-sulfatase"/>
    <property type="match status" value="1"/>
</dbReference>
<dbReference type="InterPro" id="IPR012675">
    <property type="entry name" value="Beta-grasp_dom_sf"/>
</dbReference>
<dbReference type="FunFam" id="3.10.20.30:FF:000015">
    <property type="entry name" value="Aldehyde oxidase 1"/>
    <property type="match status" value="1"/>
</dbReference>
<protein>
    <recommendedName>
        <fullName evidence="7">xanthine dehydrogenase</fullName>
        <ecNumber evidence="7">1.17.1.4</ecNumber>
    </recommendedName>
</protein>
<dbReference type="SUPFAM" id="SSF56176">
    <property type="entry name" value="FAD-binding/transporter-associated domain-like"/>
    <property type="match status" value="1"/>
</dbReference>
<evidence type="ECO:0000256" key="10">
    <source>
        <dbReference type="ARBA" id="ARBA00022714"/>
    </source>
</evidence>
<comment type="cofactor">
    <cofactor evidence="1">
        <name>Mo-molybdopterin</name>
        <dbReference type="ChEBI" id="CHEBI:71302"/>
    </cofactor>
</comment>
<keyword evidence="16" id="KW-0520">NAD</keyword>
<evidence type="ECO:0000256" key="15">
    <source>
        <dbReference type="ARBA" id="ARBA00023014"/>
    </source>
</evidence>
<comment type="catalytic activity">
    <reaction evidence="19">
        <text>xanthine + NAD(+) + H2O = urate + NADH + H(+)</text>
        <dbReference type="Rhea" id="RHEA:16669"/>
        <dbReference type="ChEBI" id="CHEBI:15377"/>
        <dbReference type="ChEBI" id="CHEBI:15378"/>
        <dbReference type="ChEBI" id="CHEBI:17712"/>
        <dbReference type="ChEBI" id="CHEBI:17775"/>
        <dbReference type="ChEBI" id="CHEBI:57540"/>
        <dbReference type="ChEBI" id="CHEBI:57945"/>
        <dbReference type="EC" id="1.17.1.4"/>
    </reaction>
</comment>
<keyword evidence="8" id="KW-0500">Molybdenum</keyword>
<dbReference type="Pfam" id="PF01799">
    <property type="entry name" value="Fer2_2"/>
    <property type="match status" value="1"/>
</dbReference>
<evidence type="ECO:0000256" key="21">
    <source>
        <dbReference type="SAM" id="SignalP"/>
    </source>
</evidence>
<dbReference type="EnsemblMetazoa" id="SMAR001908-RA">
    <property type="protein sequence ID" value="SMAR001908-PA"/>
    <property type="gene ID" value="SMAR001908"/>
</dbReference>
<feature type="domain" description="2Fe-2S ferredoxin-type" evidence="22">
    <location>
        <begin position="41"/>
        <end position="134"/>
    </location>
</feature>
<dbReference type="InterPro" id="IPR036318">
    <property type="entry name" value="FAD-bd_PCMH-like_sf"/>
</dbReference>
<evidence type="ECO:0000256" key="1">
    <source>
        <dbReference type="ARBA" id="ARBA00001924"/>
    </source>
</evidence>
<evidence type="ECO:0000256" key="20">
    <source>
        <dbReference type="ARBA" id="ARBA00049517"/>
    </source>
</evidence>
<dbReference type="Gene3D" id="3.30.390.50">
    <property type="entry name" value="CO dehydrogenase flavoprotein, C-terminal domain"/>
    <property type="match status" value="1"/>
</dbReference>
<dbReference type="Gene3D" id="3.90.1170.50">
    <property type="entry name" value="Aldehyde oxidase/xanthine dehydrogenase, a/b hammerhead"/>
    <property type="match status" value="1"/>
</dbReference>
<organism evidence="24 25">
    <name type="scientific">Strigamia maritima</name>
    <name type="common">European centipede</name>
    <name type="synonym">Geophilus maritimus</name>
    <dbReference type="NCBI Taxonomy" id="126957"/>
    <lineage>
        <taxon>Eukaryota</taxon>
        <taxon>Metazoa</taxon>
        <taxon>Ecdysozoa</taxon>
        <taxon>Arthropoda</taxon>
        <taxon>Myriapoda</taxon>
        <taxon>Chilopoda</taxon>
        <taxon>Pleurostigmophora</taxon>
        <taxon>Geophilomorpha</taxon>
        <taxon>Linotaeniidae</taxon>
        <taxon>Strigamia</taxon>
    </lineage>
</organism>
<evidence type="ECO:0000259" key="22">
    <source>
        <dbReference type="PROSITE" id="PS51085"/>
    </source>
</evidence>
<comment type="subunit">
    <text evidence="6">Homodimer.</text>
</comment>
<dbReference type="Gene3D" id="3.30.465.10">
    <property type="match status" value="1"/>
</dbReference>
<keyword evidence="13" id="KW-0560">Oxidoreductase</keyword>
<dbReference type="InterPro" id="IPR001041">
    <property type="entry name" value="2Fe-2S_ferredoxin-type"/>
</dbReference>
<dbReference type="Gene3D" id="3.90.1580.10">
    <property type="entry name" value="paralog of FGE (formylglycine-generating enzyme)"/>
    <property type="match status" value="1"/>
</dbReference>
<comment type="cofactor">
    <cofactor evidence="18">
        <name>[2Fe-2S] cluster</name>
        <dbReference type="ChEBI" id="CHEBI:190135"/>
    </cofactor>
</comment>
<keyword evidence="17" id="KW-0576">Peroxisome</keyword>
<dbReference type="PROSITE" id="PS00197">
    <property type="entry name" value="2FE2S_FER_1"/>
    <property type="match status" value="1"/>
</dbReference>
<keyword evidence="11" id="KW-0479">Metal-binding</keyword>
<dbReference type="InterPro" id="IPR016187">
    <property type="entry name" value="CTDL_fold"/>
</dbReference>
<sequence>MAVTKFRCQLLAYLVILSIQAPSNNWLRNSSRHKITRETKQTIYFLFIDQLVEDNNIDPRWTLLEYLRSNRILEFNMRLCGTKLGCGEGGCGACTVMVSRYDRIKKQIQHISVNSCLAPIASVHGMAVTTVEGIGSTKTQLHPVQERMFKSHGSQCGFCTPGIVMSMYTLLRQTPTPSFSQMQNAFQGNLCRCTGYRPIIQGLMGLTDLGIGGINGCCQQNGTNASGQQNGTNGCCKNETISDNFSDENQFRDYDPTQEPIFPPELQMTTDYDKQSLRFEKNGVVWYRPTSLDELLSLKAKYPEAKMPVGSTEISVEIKLKHCNYGVLIAPNEVPELNTITQTPLGIRFGAATSLSDVEKVLKQAVQQQPEHKTRVFSALLYMLKLFAGSQIRNVACIGGNLATASPISDLNPILLASGAELVLASANSHRTINLDHTFFKGYRRTCLDSREVIVSITIPFTAKNEYFAAFKQSQRREDDIAIVNAAMRVVLKPDSSLINDIYIAYGGVAPTTVRAKHTMDIIKGRYWDDFMLQDACQCLSTEFDLDQSTPGGMWQFRQTLVLSFFYKFYLGVLLQLEQQTQTFKNRVPDTFLSACSQFHSDIPKGTQIYEVVAPGLRSIDPIGQPIPHYTGAQQVCGEAVYCDDMPPIAGELFMSYVLSTQAHAKILSINTKPALSMDGVEAFVGAEDLPGQRNWAGTVERDEETFASDKVTCQGQIIGVIVAQDKRTAQKAARAIKIEYEPLPAILTIEEAIEANSFYPAYNRSIISGDPQTAMAEADHVLEGEMRIGGQNHFYLETQAGRAVPKGEQGEMEITVSSQSPHQVQKESALALNIPANRIVVKVKRLGGGFGGKETRTSAISIQLAVAANKVGRPVRFSLDRDEDMQLIGGRHPFLVRYKVGFTCDGHLLSVIVKLYSNGGHVLDLSGTVTDTAATKLSSYRMPNIHLTSSVCKTNLQTNTAFRGFGAPQMIVWVEAMMEDIANYLKADPIKVREINMYEEGDRCYFGQVLSHCTLGRCWQECYQSSDYVYRKSACDQFNQQNRWKKRGLAIVPITYGMGFPLRFLNQVASRALGVPLSKIHISETSTDKAPNAVQTAGSFGSDLFGRAIQNACEILLERLEPIIKSHPKGTWEDWISKAYYEQRINLSAAGHYKANCSEMDFEKMYGEPYQYFSYGAACSEVELDVLTGDHKVIRTDIVMDVGESLNPAIDIGQIEGAFMQGYGLYTIEQMRYSSEGMLFTRGPGTYKIPGFDDIPNTLNVALLKGSPNKHAIYSSKGIGEPPLLAAASVYMAIKYAISAARSEDGVQTIYRLDTPATAEKIRMSCCDRFVSQTQKLSKDDKTFKLNYCFRVDTPVKYDGITFTLNRASECPCAASLNRQSTGFCSIDEVFTTISTPKITTHQHKYTINDMVKLDGGKFTMGTDEPKFTADGEHPARSVYLNPFYIDKYEVSNEKFGQFVNATGYVTEAEKFGDSFVLTILLSDEVKMTLTQAVAAAPWWVPVKQADWRHPEGPGTSISTRMDHPVIHISWNDAIAYCKWRGRRLPTEAEWEYSCRGNLKGRLYPWGNNLMPKKKHMANIWQGQFPNENTAEDGYIGTAPVTAFEPNKFGLKNMAGNVWEWTSDWWTTQHPNTLQYNPTGPTTGTDKVKKGGSYMCHENYCYRYRCAARSQNTPDSSASNLGFRCAADLKTEIG</sequence>
<evidence type="ECO:0000256" key="17">
    <source>
        <dbReference type="ARBA" id="ARBA00023140"/>
    </source>
</evidence>
<evidence type="ECO:0000256" key="11">
    <source>
        <dbReference type="ARBA" id="ARBA00022723"/>
    </source>
</evidence>
<dbReference type="Proteomes" id="UP000014500">
    <property type="component" value="Unassembled WGS sequence"/>
</dbReference>
<evidence type="ECO:0000256" key="14">
    <source>
        <dbReference type="ARBA" id="ARBA00023004"/>
    </source>
</evidence>
<dbReference type="InterPro" id="IPR008274">
    <property type="entry name" value="AldOxase/xan_DH_MoCoBD1"/>
</dbReference>
<dbReference type="InterPro" id="IPR006058">
    <property type="entry name" value="2Fe2S_fd_BS"/>
</dbReference>
<dbReference type="InterPro" id="IPR037165">
    <property type="entry name" value="AldOxase/xan_DH_Mopterin-bd_sf"/>
</dbReference>
<keyword evidence="10" id="KW-0001">2Fe-2S</keyword>
<dbReference type="GO" id="GO:0051537">
    <property type="term" value="F:2 iron, 2 sulfur cluster binding"/>
    <property type="evidence" value="ECO:0007669"/>
    <property type="project" value="UniProtKB-KW"/>
</dbReference>
<dbReference type="SUPFAM" id="SSF54665">
    <property type="entry name" value="CO dehydrogenase molybdoprotein N-domain-like"/>
    <property type="match status" value="1"/>
</dbReference>
<dbReference type="Pfam" id="PF20256">
    <property type="entry name" value="MoCoBD_2"/>
    <property type="match status" value="1"/>
</dbReference>
<dbReference type="Gene3D" id="3.10.20.30">
    <property type="match status" value="1"/>
</dbReference>
<dbReference type="InterPro" id="IPR036683">
    <property type="entry name" value="CO_DH_flav_C_dom_sf"/>
</dbReference>
<evidence type="ECO:0000313" key="25">
    <source>
        <dbReference type="Proteomes" id="UP000014500"/>
    </source>
</evidence>
<dbReference type="InterPro" id="IPR002888">
    <property type="entry name" value="2Fe-2S-bd"/>
</dbReference>
<dbReference type="InterPro" id="IPR016169">
    <property type="entry name" value="FAD-bd_PCMH_sub2"/>
</dbReference>
<evidence type="ECO:0000256" key="18">
    <source>
        <dbReference type="ARBA" id="ARBA00034078"/>
    </source>
</evidence>